<organism evidence="3 4">
    <name type="scientific">Roseobacter sinensis</name>
    <dbReference type="NCBI Taxonomy" id="2931391"/>
    <lineage>
        <taxon>Bacteria</taxon>
        <taxon>Pseudomonadati</taxon>
        <taxon>Pseudomonadota</taxon>
        <taxon>Alphaproteobacteria</taxon>
        <taxon>Rhodobacterales</taxon>
        <taxon>Roseobacteraceae</taxon>
        <taxon>Roseobacter</taxon>
    </lineage>
</organism>
<dbReference type="InterPro" id="IPR011990">
    <property type="entry name" value="TPR-like_helical_dom_sf"/>
</dbReference>
<dbReference type="SUPFAM" id="SSF48452">
    <property type="entry name" value="TPR-like"/>
    <property type="match status" value="1"/>
</dbReference>
<dbReference type="InterPro" id="IPR019734">
    <property type="entry name" value="TPR_rpt"/>
</dbReference>
<feature type="region of interest" description="Disordered" evidence="2">
    <location>
        <begin position="230"/>
        <end position="304"/>
    </location>
</feature>
<dbReference type="EMBL" id="JALIEB010000015">
    <property type="protein sequence ID" value="MCV3273435.1"/>
    <property type="molecule type" value="Genomic_DNA"/>
</dbReference>
<comment type="caution">
    <text evidence="3">The sequence shown here is derived from an EMBL/GenBank/DDBJ whole genome shotgun (WGS) entry which is preliminary data.</text>
</comment>
<proteinExistence type="predicted"/>
<sequence length="527" mass="56944">MSDVFAIPDGDSFDGWSFDPGCVSDPALHEQLSELRMHPRDVTGDLVNLLLDAKHTIDTKSDDCRTVLAHALSRTLTLHGAATHIASCGPWELLVVNFDVVDQLSQTFLQFMAPRVGQATKADHARFRSVLEGAYRYVDIMLAPYLQLAGPGAIVRLTSDHGYFTGPLRKRPPELRVGNAHAAHKGLRIFMRQRPGLADRPVDHGCVHDRYRADDSGLARDCGAAGWVRRGAHRRSSKAASSMRTVSGHGGPAKRSRRLERNGDSEDHGTSASSQHFGHFTRRQRSGGRGGKLRSPLQDRAESTHGGPSFFAACVASRDPRDLFGACGCNLLMAKCHVALARCDQAKAALDIVRALGRDAPQVDLLLGRTAFAADDRGTAKMQFDKAAQGAGKTMQGAHILADVGCSHLRMGLFNAASEVFERALKIDGASARALNGLGTISLKAQDHHQALAYLQASLGTLDNQPRTHMMLGYAFLGLGLLRKARSAFDVALPMDPALDSARVGRKKADELEAHCALYALNAEMAE</sequence>
<reference evidence="3 4" key="1">
    <citation type="submission" date="2022-04" db="EMBL/GenBank/DDBJ databases">
        <title>Roseobacter sp. WL0113 is a bacterium isolated from neritic sediment.</title>
        <authorList>
            <person name="Wang L."/>
            <person name="He W."/>
            <person name="Zhang D.-F."/>
        </authorList>
    </citation>
    <scope>NUCLEOTIDE SEQUENCE [LARGE SCALE GENOMIC DNA]</scope>
    <source>
        <strain evidence="3 4">WL0113</strain>
    </source>
</reference>
<dbReference type="SMART" id="SM00028">
    <property type="entry name" value="TPR"/>
    <property type="match status" value="3"/>
</dbReference>
<accession>A0ABT3BIN2</accession>
<keyword evidence="4" id="KW-1185">Reference proteome</keyword>
<evidence type="ECO:0000256" key="2">
    <source>
        <dbReference type="SAM" id="MobiDB-lite"/>
    </source>
</evidence>
<dbReference type="Gene3D" id="1.25.40.10">
    <property type="entry name" value="Tetratricopeptide repeat domain"/>
    <property type="match status" value="1"/>
</dbReference>
<dbReference type="Pfam" id="PF13432">
    <property type="entry name" value="TPR_16"/>
    <property type="match status" value="1"/>
</dbReference>
<dbReference type="PROSITE" id="PS50005">
    <property type="entry name" value="TPR"/>
    <property type="match status" value="2"/>
</dbReference>
<name>A0ABT3BIN2_9RHOB</name>
<evidence type="ECO:0000256" key="1">
    <source>
        <dbReference type="PROSITE-ProRule" id="PRU00339"/>
    </source>
</evidence>
<protein>
    <submittedName>
        <fullName evidence="3">Tetratricopeptide repeat protein</fullName>
    </submittedName>
</protein>
<feature type="repeat" description="TPR" evidence="1">
    <location>
        <begin position="398"/>
        <end position="431"/>
    </location>
</feature>
<evidence type="ECO:0000313" key="4">
    <source>
        <dbReference type="Proteomes" id="UP001208690"/>
    </source>
</evidence>
<keyword evidence="1" id="KW-0802">TPR repeat</keyword>
<feature type="compositionally biased region" description="Basic and acidic residues" evidence="2">
    <location>
        <begin position="259"/>
        <end position="269"/>
    </location>
</feature>
<feature type="repeat" description="TPR" evidence="1">
    <location>
        <begin position="466"/>
        <end position="499"/>
    </location>
</feature>
<gene>
    <name evidence="3" type="ORF">MUB52_18540</name>
</gene>
<dbReference type="Proteomes" id="UP001208690">
    <property type="component" value="Unassembled WGS sequence"/>
</dbReference>
<evidence type="ECO:0000313" key="3">
    <source>
        <dbReference type="EMBL" id="MCV3273435.1"/>
    </source>
</evidence>